<comment type="subcellular location">
    <subcellularLocation>
        <location evidence="1">Fimbrium</location>
    </subcellularLocation>
</comment>
<dbReference type="InterPro" id="IPR008966">
    <property type="entry name" value="Adhesion_dom_sf"/>
</dbReference>
<dbReference type="Gene3D" id="2.60.40.1090">
    <property type="entry name" value="Fimbrial-type adhesion domain"/>
    <property type="match status" value="1"/>
</dbReference>
<feature type="domain" description="Fimbrial-type adhesion" evidence="6">
    <location>
        <begin position="34"/>
        <end position="178"/>
    </location>
</feature>
<keyword evidence="4" id="KW-0281">Fimbrium</keyword>
<evidence type="ECO:0000256" key="1">
    <source>
        <dbReference type="ARBA" id="ARBA00004561"/>
    </source>
</evidence>
<dbReference type="InterPro" id="IPR000259">
    <property type="entry name" value="Adhesion_dom_fimbrial"/>
</dbReference>
<evidence type="ECO:0000313" key="7">
    <source>
        <dbReference type="EMBL" id="MEX3172671.1"/>
    </source>
</evidence>
<dbReference type="Proteomes" id="UP001558101">
    <property type="component" value="Unassembled WGS sequence"/>
</dbReference>
<sequence>MTIFSVFTRGTITLLIGLFVIPPTAYAADVTVAVTGAVKDSTCTVPTPALTLVNMGSSNNINELQQTGNVGAAVKFILKLENCGADAQGVAVTFRGTPDMDNNTVLALDTVPDSATGIGLQLMSSTSEPLKLGDVSTNQQLTADQGAELPFWARYIATRDKATAGRAWATATVDFTYQ</sequence>
<feature type="chain" id="PRO_5045100340" evidence="5">
    <location>
        <begin position="28"/>
        <end position="178"/>
    </location>
</feature>
<dbReference type="Pfam" id="PF00419">
    <property type="entry name" value="Fimbrial"/>
    <property type="match status" value="1"/>
</dbReference>
<dbReference type="InterPro" id="IPR036937">
    <property type="entry name" value="Adhesion_dom_fimbrial_sf"/>
</dbReference>
<dbReference type="PANTHER" id="PTHR33420">
    <property type="entry name" value="FIMBRIAL SUBUNIT ELFA-RELATED"/>
    <property type="match status" value="1"/>
</dbReference>
<proteinExistence type="inferred from homology"/>
<reference evidence="7 8" key="1">
    <citation type="submission" date="2024-07" db="EMBL/GenBank/DDBJ databases">
        <title>Genomes of novel Serratia strains from suburban soil.</title>
        <authorList>
            <person name="Markert E.X."/>
            <person name="Severe K."/>
            <person name="Severe L."/>
            <person name="Twing K.I."/>
            <person name="Ward L.M."/>
        </authorList>
    </citation>
    <scope>NUCLEOTIDE SEQUENCE [LARGE SCALE GENOMIC DNA]</scope>
    <source>
        <strain evidence="7 8">3C-UT</strain>
    </source>
</reference>
<evidence type="ECO:0000256" key="5">
    <source>
        <dbReference type="SAM" id="SignalP"/>
    </source>
</evidence>
<evidence type="ECO:0000256" key="2">
    <source>
        <dbReference type="ARBA" id="ARBA00006671"/>
    </source>
</evidence>
<dbReference type="SUPFAM" id="SSF49401">
    <property type="entry name" value="Bacterial adhesins"/>
    <property type="match status" value="1"/>
</dbReference>
<organism evidence="7 8">
    <name type="scientific">Serratia quinivorans</name>
    <dbReference type="NCBI Taxonomy" id="137545"/>
    <lineage>
        <taxon>Bacteria</taxon>
        <taxon>Pseudomonadati</taxon>
        <taxon>Pseudomonadota</taxon>
        <taxon>Gammaproteobacteria</taxon>
        <taxon>Enterobacterales</taxon>
        <taxon>Yersiniaceae</taxon>
        <taxon>Serratia</taxon>
    </lineage>
</organism>
<accession>A0ABV3UKA8</accession>
<dbReference type="RefSeq" id="WP_261413582.1">
    <property type="nucleotide sequence ID" value="NZ_CAMKRT010000002.1"/>
</dbReference>
<gene>
    <name evidence="7" type="ORF">AB4M04_11300</name>
</gene>
<feature type="signal peptide" evidence="5">
    <location>
        <begin position="1"/>
        <end position="27"/>
    </location>
</feature>
<keyword evidence="8" id="KW-1185">Reference proteome</keyword>
<dbReference type="PANTHER" id="PTHR33420:SF12">
    <property type="entry name" value="FIMBRIN-LIKE PROTEIN FIMI-RELATED"/>
    <property type="match status" value="1"/>
</dbReference>
<keyword evidence="3 5" id="KW-0732">Signal</keyword>
<evidence type="ECO:0000256" key="4">
    <source>
        <dbReference type="ARBA" id="ARBA00023263"/>
    </source>
</evidence>
<comment type="caution">
    <text evidence="7">The sequence shown here is derived from an EMBL/GenBank/DDBJ whole genome shotgun (WGS) entry which is preliminary data.</text>
</comment>
<dbReference type="EMBL" id="JBFQXQ010000001">
    <property type="protein sequence ID" value="MEX3172671.1"/>
    <property type="molecule type" value="Genomic_DNA"/>
</dbReference>
<name>A0ABV3UKA8_9GAMM</name>
<evidence type="ECO:0000313" key="8">
    <source>
        <dbReference type="Proteomes" id="UP001558101"/>
    </source>
</evidence>
<evidence type="ECO:0000259" key="6">
    <source>
        <dbReference type="Pfam" id="PF00419"/>
    </source>
</evidence>
<protein>
    <submittedName>
        <fullName evidence="7">Fimbrial protein</fullName>
    </submittedName>
</protein>
<evidence type="ECO:0000256" key="3">
    <source>
        <dbReference type="ARBA" id="ARBA00022729"/>
    </source>
</evidence>
<comment type="similarity">
    <text evidence="2">Belongs to the fimbrial protein family.</text>
</comment>
<dbReference type="InterPro" id="IPR050263">
    <property type="entry name" value="Bact_Fimbrial_Adh_Pro"/>
</dbReference>